<accession>A0A813IJK6</accession>
<dbReference type="Pfam" id="PF00085">
    <property type="entry name" value="Thioredoxin"/>
    <property type="match status" value="1"/>
</dbReference>
<evidence type="ECO:0000313" key="4">
    <source>
        <dbReference type="Proteomes" id="UP000626109"/>
    </source>
</evidence>
<feature type="non-terminal residue" evidence="3">
    <location>
        <position position="1"/>
    </location>
</feature>
<dbReference type="CDD" id="cd02961">
    <property type="entry name" value="PDI_a_family"/>
    <property type="match status" value="1"/>
</dbReference>
<dbReference type="Gene3D" id="3.40.30.10">
    <property type="entry name" value="Glutaredoxin"/>
    <property type="match status" value="1"/>
</dbReference>
<dbReference type="GO" id="GO:0003756">
    <property type="term" value="F:protein disulfide isomerase activity"/>
    <property type="evidence" value="ECO:0007669"/>
    <property type="project" value="TreeGrafter"/>
</dbReference>
<protein>
    <recommendedName>
        <fullName evidence="2">Thioredoxin domain-containing protein</fullName>
    </recommendedName>
</protein>
<evidence type="ECO:0000256" key="1">
    <source>
        <dbReference type="SAM" id="SignalP"/>
    </source>
</evidence>
<organism evidence="3 4">
    <name type="scientific">Polarella glacialis</name>
    <name type="common">Dinoflagellate</name>
    <dbReference type="NCBI Taxonomy" id="89957"/>
    <lineage>
        <taxon>Eukaryota</taxon>
        <taxon>Sar</taxon>
        <taxon>Alveolata</taxon>
        <taxon>Dinophyceae</taxon>
        <taxon>Suessiales</taxon>
        <taxon>Suessiaceae</taxon>
        <taxon>Polarella</taxon>
    </lineage>
</organism>
<dbReference type="EMBL" id="CAJNNW010008862">
    <property type="protein sequence ID" value="CAE8650451.1"/>
    <property type="molecule type" value="Genomic_DNA"/>
</dbReference>
<evidence type="ECO:0000313" key="3">
    <source>
        <dbReference type="EMBL" id="CAE8650451.1"/>
    </source>
</evidence>
<proteinExistence type="predicted"/>
<gene>
    <name evidence="3" type="ORF">PGLA2088_LOCUS8264</name>
</gene>
<dbReference type="AlphaFoldDB" id="A0A813IJK6"/>
<dbReference type="InterPro" id="IPR036249">
    <property type="entry name" value="Thioredoxin-like_sf"/>
</dbReference>
<keyword evidence="1" id="KW-0732">Signal</keyword>
<sequence>ASFLFAAIAFCLVAARQAAGEASAVVVLTSADCEAKVGDGKGQPWVIKFYAPWCHHCMALVPVWEQLAEKYKGKVSVGTVDCIKDSWLGNLFDVDGYPTLKIITDGKMYTYDGSRSNALSL</sequence>
<dbReference type="PROSITE" id="PS51352">
    <property type="entry name" value="THIOREDOXIN_2"/>
    <property type="match status" value="1"/>
</dbReference>
<dbReference type="GO" id="GO:0005783">
    <property type="term" value="C:endoplasmic reticulum"/>
    <property type="evidence" value="ECO:0007669"/>
    <property type="project" value="TreeGrafter"/>
</dbReference>
<dbReference type="InterPro" id="IPR051063">
    <property type="entry name" value="PDI"/>
</dbReference>
<dbReference type="SUPFAM" id="SSF52833">
    <property type="entry name" value="Thioredoxin-like"/>
    <property type="match status" value="1"/>
</dbReference>
<name>A0A813IJK6_POLGL</name>
<feature type="chain" id="PRO_5032619100" description="Thioredoxin domain-containing protein" evidence="1">
    <location>
        <begin position="21"/>
        <end position="121"/>
    </location>
</feature>
<dbReference type="Proteomes" id="UP000626109">
    <property type="component" value="Unassembled WGS sequence"/>
</dbReference>
<feature type="domain" description="Thioredoxin" evidence="2">
    <location>
        <begin position="17"/>
        <end position="121"/>
    </location>
</feature>
<dbReference type="InterPro" id="IPR013766">
    <property type="entry name" value="Thioredoxin_domain"/>
</dbReference>
<reference evidence="3" key="1">
    <citation type="submission" date="2021-02" db="EMBL/GenBank/DDBJ databases">
        <authorList>
            <person name="Dougan E. K."/>
            <person name="Rhodes N."/>
            <person name="Thang M."/>
            <person name="Chan C."/>
        </authorList>
    </citation>
    <scope>NUCLEOTIDE SEQUENCE</scope>
</reference>
<comment type="caution">
    <text evidence="3">The sequence shown here is derived from an EMBL/GenBank/DDBJ whole genome shotgun (WGS) entry which is preliminary data.</text>
</comment>
<evidence type="ECO:0000259" key="2">
    <source>
        <dbReference type="PROSITE" id="PS51352"/>
    </source>
</evidence>
<feature type="signal peptide" evidence="1">
    <location>
        <begin position="1"/>
        <end position="20"/>
    </location>
</feature>
<dbReference type="PANTHER" id="PTHR45672">
    <property type="entry name" value="PROTEIN DISULFIDE-ISOMERASE C17H9.14C-RELATED"/>
    <property type="match status" value="1"/>
</dbReference>
<dbReference type="GO" id="GO:0006457">
    <property type="term" value="P:protein folding"/>
    <property type="evidence" value="ECO:0007669"/>
    <property type="project" value="TreeGrafter"/>
</dbReference>